<keyword evidence="5" id="KW-0503">Monooxygenase</keyword>
<dbReference type="InterPro" id="IPR002938">
    <property type="entry name" value="FAD-bd"/>
</dbReference>
<keyword evidence="6" id="KW-1185">Reference proteome</keyword>
<dbReference type="GO" id="GO:0004497">
    <property type="term" value="F:monooxygenase activity"/>
    <property type="evidence" value="ECO:0007669"/>
    <property type="project" value="UniProtKB-KW"/>
</dbReference>
<sequence>MHDVVIVGAGPVGLFLACELGLAGCSVLVLEREPELGSPWKSIPLGMRGLSAASVEAFYRRGMLHQLLTASGGNDDPGVNPDPDEAAPPRIAGHFAGMMLDPAKVDVADLPFRLPSPALEGMFTSLEAVETVLSERAAKLGVEIRRGITVSGVAQNDESVVAQAGEDEYAARWLVGCDGGRSTVRGLAGFEFVGTEPQFTGYTMHATIADPEKLRPGFNLTPTGVYLQTPMQGHISMMDFDDGAFDRSQKPTRDHLQAVLRRVSGTDVTLSDVRLASTFTDRAMQTTTYRQGRVLLAGDAAHIHSPVGGQGLNTGIGDAMNLGWKLAASVRGDAPDGLLDTYTRERHPTGAKVLDWSRAQVAVMRPDPYARAMQGVIRDLIGTRDGTTYVFARVSGSSNRYDLGSEHPLVGLSAPDFLLEDGTRLGDLMQDGRGVALDFSIDRRLQGPVTGGESRIRYVAGPARNDLGLGAVLVRPDGIVAWAGDRTPDCEAFARAAGHWFGGPAI</sequence>
<evidence type="ECO:0000256" key="3">
    <source>
        <dbReference type="ARBA" id="ARBA00022827"/>
    </source>
</evidence>
<reference evidence="5 6" key="1">
    <citation type="submission" date="2024-10" db="EMBL/GenBank/DDBJ databases">
        <title>The Natural Products Discovery Center: Release of the First 8490 Sequenced Strains for Exploring Actinobacteria Biosynthetic Diversity.</title>
        <authorList>
            <person name="Kalkreuter E."/>
            <person name="Kautsar S.A."/>
            <person name="Yang D."/>
            <person name="Bader C.D."/>
            <person name="Teijaro C.N."/>
            <person name="Fluegel L."/>
            <person name="Davis C.M."/>
            <person name="Simpson J.R."/>
            <person name="Lauterbach L."/>
            <person name="Steele A.D."/>
            <person name="Gui C."/>
            <person name="Meng S."/>
            <person name="Li G."/>
            <person name="Viehrig K."/>
            <person name="Ye F."/>
            <person name="Su P."/>
            <person name="Kiefer A.F."/>
            <person name="Nichols A."/>
            <person name="Cepeda A.J."/>
            <person name="Yan W."/>
            <person name="Fan B."/>
            <person name="Jiang Y."/>
            <person name="Adhikari A."/>
            <person name="Zheng C.-J."/>
            <person name="Schuster L."/>
            <person name="Cowan T.M."/>
            <person name="Smanski M.J."/>
            <person name="Chevrette M.G."/>
            <person name="De Carvalho L.P.S."/>
            <person name="Shen B."/>
        </authorList>
    </citation>
    <scope>NUCLEOTIDE SEQUENCE [LARGE SCALE GENOMIC DNA]</scope>
    <source>
        <strain evidence="5 6">NPDC053399</strain>
    </source>
</reference>
<evidence type="ECO:0000256" key="2">
    <source>
        <dbReference type="ARBA" id="ARBA00022630"/>
    </source>
</evidence>
<gene>
    <name evidence="5" type="ORF">ACIGXA_38950</name>
</gene>
<name>A0ABW8CJA2_9ACTN</name>
<dbReference type="EMBL" id="JBITYG010000019">
    <property type="protein sequence ID" value="MFI9106498.1"/>
    <property type="molecule type" value="Genomic_DNA"/>
</dbReference>
<dbReference type="Pfam" id="PF21274">
    <property type="entry name" value="Rng_hyd_C"/>
    <property type="match status" value="1"/>
</dbReference>
<keyword evidence="2" id="KW-0285">Flavoprotein</keyword>
<dbReference type="RefSeq" id="WP_399658054.1">
    <property type="nucleotide sequence ID" value="NZ_JBITYG010000019.1"/>
</dbReference>
<dbReference type="PANTHER" id="PTHR43004">
    <property type="entry name" value="TRK SYSTEM POTASSIUM UPTAKE PROTEIN"/>
    <property type="match status" value="1"/>
</dbReference>
<dbReference type="Gene3D" id="3.30.70.2450">
    <property type="match status" value="1"/>
</dbReference>
<organism evidence="5 6">
    <name type="scientific">Streptomyces fildesensis</name>
    <dbReference type="NCBI Taxonomy" id="375757"/>
    <lineage>
        <taxon>Bacteria</taxon>
        <taxon>Bacillati</taxon>
        <taxon>Actinomycetota</taxon>
        <taxon>Actinomycetes</taxon>
        <taxon>Kitasatosporales</taxon>
        <taxon>Streptomycetaceae</taxon>
        <taxon>Streptomyces</taxon>
    </lineage>
</organism>
<dbReference type="InterPro" id="IPR050641">
    <property type="entry name" value="RIFMO-like"/>
</dbReference>
<evidence type="ECO:0000313" key="6">
    <source>
        <dbReference type="Proteomes" id="UP001614394"/>
    </source>
</evidence>
<feature type="domain" description="FAD-binding" evidence="4">
    <location>
        <begin position="3"/>
        <end position="357"/>
    </location>
</feature>
<comment type="caution">
    <text evidence="5">The sequence shown here is derived from an EMBL/GenBank/DDBJ whole genome shotgun (WGS) entry which is preliminary data.</text>
</comment>
<dbReference type="Gene3D" id="3.50.50.60">
    <property type="entry name" value="FAD/NAD(P)-binding domain"/>
    <property type="match status" value="1"/>
</dbReference>
<evidence type="ECO:0000313" key="5">
    <source>
        <dbReference type="EMBL" id="MFI9106498.1"/>
    </source>
</evidence>
<dbReference type="SUPFAM" id="SSF51905">
    <property type="entry name" value="FAD/NAD(P)-binding domain"/>
    <property type="match status" value="1"/>
</dbReference>
<protein>
    <submittedName>
        <fullName evidence="5">FAD-dependent monooxygenase</fullName>
    </submittedName>
</protein>
<dbReference type="PRINTS" id="PR00420">
    <property type="entry name" value="RNGMNOXGNASE"/>
</dbReference>
<dbReference type="PANTHER" id="PTHR43004:SF19">
    <property type="entry name" value="BINDING MONOOXYGENASE, PUTATIVE (JCVI)-RELATED"/>
    <property type="match status" value="1"/>
</dbReference>
<evidence type="ECO:0000259" key="4">
    <source>
        <dbReference type="Pfam" id="PF01494"/>
    </source>
</evidence>
<dbReference type="Proteomes" id="UP001614394">
    <property type="component" value="Unassembled WGS sequence"/>
</dbReference>
<keyword evidence="3" id="KW-0274">FAD</keyword>
<proteinExistence type="predicted"/>
<dbReference type="Pfam" id="PF01494">
    <property type="entry name" value="FAD_binding_3"/>
    <property type="match status" value="1"/>
</dbReference>
<dbReference type="Gene3D" id="3.40.30.120">
    <property type="match status" value="1"/>
</dbReference>
<dbReference type="InterPro" id="IPR036188">
    <property type="entry name" value="FAD/NAD-bd_sf"/>
</dbReference>
<keyword evidence="5" id="KW-0560">Oxidoreductase</keyword>
<evidence type="ECO:0000256" key="1">
    <source>
        <dbReference type="ARBA" id="ARBA00001974"/>
    </source>
</evidence>
<accession>A0ABW8CJA2</accession>
<comment type="cofactor">
    <cofactor evidence="1">
        <name>FAD</name>
        <dbReference type="ChEBI" id="CHEBI:57692"/>
    </cofactor>
</comment>